<proteinExistence type="predicted"/>
<dbReference type="Proteomes" id="UP000053477">
    <property type="component" value="Unassembled WGS sequence"/>
</dbReference>
<keyword evidence="2" id="KW-1185">Reference proteome</keyword>
<protein>
    <submittedName>
        <fullName evidence="1">Uncharacterized protein</fullName>
    </submittedName>
</protein>
<accession>A0A0H2RKN6</accession>
<dbReference type="InParanoid" id="A0A0H2RKN6"/>
<organism evidence="1 2">
    <name type="scientific">Schizopora paradoxa</name>
    <dbReference type="NCBI Taxonomy" id="27342"/>
    <lineage>
        <taxon>Eukaryota</taxon>
        <taxon>Fungi</taxon>
        <taxon>Dikarya</taxon>
        <taxon>Basidiomycota</taxon>
        <taxon>Agaricomycotina</taxon>
        <taxon>Agaricomycetes</taxon>
        <taxon>Hymenochaetales</taxon>
        <taxon>Schizoporaceae</taxon>
        <taxon>Schizopora</taxon>
    </lineage>
</organism>
<evidence type="ECO:0000313" key="1">
    <source>
        <dbReference type="EMBL" id="KLO12404.1"/>
    </source>
</evidence>
<evidence type="ECO:0000313" key="2">
    <source>
        <dbReference type="Proteomes" id="UP000053477"/>
    </source>
</evidence>
<sequence length="158" mass="18169">METTMLNASWNSTAVLSFDVHNTISSCIRPELLSHRFSKLSWSDSALPSRPQRRRWLGDDFDDDGDKFLTCEESFAVAKMVSSNYECGRRVWGCRWMKRSLLVVVNGKRMVGSLGASCRVRRGRSSSFYLNRLEGFATYTSTKLLVIRELVQSHFKER</sequence>
<name>A0A0H2RKN6_9AGAM</name>
<reference evidence="1 2" key="1">
    <citation type="submission" date="2015-04" db="EMBL/GenBank/DDBJ databases">
        <title>Complete genome sequence of Schizopora paradoxa KUC8140, a cosmopolitan wood degrader in East Asia.</title>
        <authorList>
            <consortium name="DOE Joint Genome Institute"/>
            <person name="Min B."/>
            <person name="Park H."/>
            <person name="Jang Y."/>
            <person name="Kim J.-J."/>
            <person name="Kim K.H."/>
            <person name="Pangilinan J."/>
            <person name="Lipzen A."/>
            <person name="Riley R."/>
            <person name="Grigoriev I.V."/>
            <person name="Spatafora J.W."/>
            <person name="Choi I.-G."/>
        </authorList>
    </citation>
    <scope>NUCLEOTIDE SEQUENCE [LARGE SCALE GENOMIC DNA]</scope>
    <source>
        <strain evidence="1 2">KUC8140</strain>
    </source>
</reference>
<dbReference type="EMBL" id="KQ085978">
    <property type="protein sequence ID" value="KLO12404.1"/>
    <property type="molecule type" value="Genomic_DNA"/>
</dbReference>
<gene>
    <name evidence="1" type="ORF">SCHPADRAFT_419205</name>
</gene>
<dbReference type="AlphaFoldDB" id="A0A0H2RKN6"/>